<sequence length="272" mass="31001">MDHCPLPYNPVHPPVKVKCFSIDEYPYGEVNFLEYPASRGWKHSDLYGYAQIHHGIETTISSLAPQPGPARTPTERNPIFQTWAFFGLLSEVFQKQVTRASFIRLGKDGKEYTDTLSFQSWSGISSPRFELSQTDDQKSKKLNLISGVQARDGVAPEILDEALALSLEILLNDLLPAMTQAYKTIIPQELSEYLDKEGIVLEGDSRAQNPTEVPFLSLYFQRRLKEDGWCPSEIERIYHSMPSPPSRYYISMLERPQPELSHKDCTSSSYIY</sequence>
<organism evidence="1 2">
    <name type="scientific">Coleophoma crateriformis</name>
    <dbReference type="NCBI Taxonomy" id="565419"/>
    <lineage>
        <taxon>Eukaryota</taxon>
        <taxon>Fungi</taxon>
        <taxon>Dikarya</taxon>
        <taxon>Ascomycota</taxon>
        <taxon>Pezizomycotina</taxon>
        <taxon>Leotiomycetes</taxon>
        <taxon>Helotiales</taxon>
        <taxon>Dermateaceae</taxon>
        <taxon>Coleophoma</taxon>
    </lineage>
</organism>
<dbReference type="EMBL" id="PDLN01000022">
    <property type="protein sequence ID" value="RDW57766.1"/>
    <property type="molecule type" value="Genomic_DNA"/>
</dbReference>
<keyword evidence="2" id="KW-1185">Reference proteome</keyword>
<gene>
    <name evidence="1" type="ORF">BP5796_12567</name>
</gene>
<dbReference type="PANTHER" id="PTHR39596:SF2">
    <property type="entry name" value="HET DOMAIN PROTEIN (AFU_ORTHOLOGUE AFUA_1G17550)-RELATED"/>
    <property type="match status" value="1"/>
</dbReference>
<evidence type="ECO:0000313" key="1">
    <source>
        <dbReference type="EMBL" id="RDW57766.1"/>
    </source>
</evidence>
<comment type="caution">
    <text evidence="1">The sequence shown here is derived from an EMBL/GenBank/DDBJ whole genome shotgun (WGS) entry which is preliminary data.</text>
</comment>
<evidence type="ECO:0000313" key="2">
    <source>
        <dbReference type="Proteomes" id="UP000256328"/>
    </source>
</evidence>
<accession>A0A3D8Q7F4</accession>
<proteinExistence type="predicted"/>
<dbReference type="PANTHER" id="PTHR39596">
    <property type="match status" value="1"/>
</dbReference>
<dbReference type="OrthoDB" id="2426273at2759"/>
<dbReference type="AlphaFoldDB" id="A0A3D8Q7F4"/>
<reference evidence="1 2" key="1">
    <citation type="journal article" date="2018" name="IMA Fungus">
        <title>IMA Genome-F 9: Draft genome sequence of Annulohypoxylon stygium, Aspergillus mulundensis, Berkeleyomyces basicola (syn. Thielaviopsis basicola), Ceratocystis smalleyi, two Cercospora beticola strains, Coleophoma cylindrospora, Fusarium fracticaudum, Phialophora cf. hyalina, and Morchella septimelata.</title>
        <authorList>
            <person name="Wingfield B.D."/>
            <person name="Bills G.F."/>
            <person name="Dong Y."/>
            <person name="Huang W."/>
            <person name="Nel W.J."/>
            <person name="Swalarsk-Parry B.S."/>
            <person name="Vaghefi N."/>
            <person name="Wilken P.M."/>
            <person name="An Z."/>
            <person name="de Beer Z.W."/>
            <person name="De Vos L."/>
            <person name="Chen L."/>
            <person name="Duong T.A."/>
            <person name="Gao Y."/>
            <person name="Hammerbacher A."/>
            <person name="Kikkert J.R."/>
            <person name="Li Y."/>
            <person name="Li H."/>
            <person name="Li K."/>
            <person name="Li Q."/>
            <person name="Liu X."/>
            <person name="Ma X."/>
            <person name="Naidoo K."/>
            <person name="Pethybridge S.J."/>
            <person name="Sun J."/>
            <person name="Steenkamp E.T."/>
            <person name="van der Nest M.A."/>
            <person name="van Wyk S."/>
            <person name="Wingfield M.J."/>
            <person name="Xiong C."/>
            <person name="Yue Q."/>
            <person name="Zhang X."/>
        </authorList>
    </citation>
    <scope>NUCLEOTIDE SEQUENCE [LARGE SCALE GENOMIC DNA]</scope>
    <source>
        <strain evidence="1 2">BP5796</strain>
    </source>
</reference>
<protein>
    <submittedName>
        <fullName evidence="1">Uncharacterized protein</fullName>
    </submittedName>
</protein>
<dbReference type="Proteomes" id="UP000256328">
    <property type="component" value="Unassembled WGS sequence"/>
</dbReference>
<name>A0A3D8Q7F4_9HELO</name>